<gene>
    <name evidence="7" type="ORF">WICMUC_004084</name>
</gene>
<evidence type="ECO:0000256" key="4">
    <source>
        <dbReference type="ARBA" id="ARBA00023136"/>
    </source>
</evidence>
<evidence type="ECO:0000259" key="6">
    <source>
        <dbReference type="Pfam" id="PF04991"/>
    </source>
</evidence>
<dbReference type="Pfam" id="PF04991">
    <property type="entry name" value="LicD"/>
    <property type="match status" value="1"/>
</dbReference>
<dbReference type="OrthoDB" id="444255at2759"/>
<evidence type="ECO:0000256" key="5">
    <source>
        <dbReference type="SAM" id="Phobius"/>
    </source>
</evidence>
<dbReference type="PANTHER" id="PTHR15407:SF28">
    <property type="entry name" value="RIBITOL-5-PHOSPHATE TRANSFERASE FKTN"/>
    <property type="match status" value="1"/>
</dbReference>
<keyword evidence="4 5" id="KW-0472">Membrane</keyword>
<keyword evidence="8" id="KW-1185">Reference proteome</keyword>
<reference evidence="7" key="1">
    <citation type="journal article" date="2021" name="Open Biol.">
        <title>Shared evolutionary footprints suggest mitochondrial oxidative damage underlies multiple complex I losses in fungi.</title>
        <authorList>
            <person name="Schikora-Tamarit M.A."/>
            <person name="Marcet-Houben M."/>
            <person name="Nosek J."/>
            <person name="Gabaldon T."/>
        </authorList>
    </citation>
    <scope>NUCLEOTIDE SEQUENCE</scope>
    <source>
        <strain evidence="7">CBS6341</strain>
    </source>
</reference>
<reference evidence="7" key="2">
    <citation type="submission" date="2021-01" db="EMBL/GenBank/DDBJ databases">
        <authorList>
            <person name="Schikora-Tamarit M.A."/>
        </authorList>
    </citation>
    <scope>NUCLEOTIDE SEQUENCE</scope>
    <source>
        <strain evidence="7">CBS6341</strain>
    </source>
</reference>
<dbReference type="PANTHER" id="PTHR15407">
    <property type="entry name" value="FUKUTIN-RELATED"/>
    <property type="match status" value="1"/>
</dbReference>
<accession>A0A9P8PJA6</accession>
<feature type="transmembrane region" description="Helical" evidence="5">
    <location>
        <begin position="31"/>
        <end position="48"/>
    </location>
</feature>
<keyword evidence="3 5" id="KW-1133">Transmembrane helix</keyword>
<evidence type="ECO:0000256" key="3">
    <source>
        <dbReference type="ARBA" id="ARBA00022989"/>
    </source>
</evidence>
<evidence type="ECO:0000313" key="8">
    <source>
        <dbReference type="Proteomes" id="UP000769528"/>
    </source>
</evidence>
<protein>
    <recommendedName>
        <fullName evidence="6">LicD/FKTN/FKRP nucleotidyltransferase domain-containing protein</fullName>
    </recommendedName>
</protein>
<dbReference type="Proteomes" id="UP000769528">
    <property type="component" value="Unassembled WGS sequence"/>
</dbReference>
<dbReference type="GO" id="GO:0016020">
    <property type="term" value="C:membrane"/>
    <property type="evidence" value="ECO:0007669"/>
    <property type="project" value="UniProtKB-SubCell"/>
</dbReference>
<sequence>MGDLLFPEKSFNSSSWSRNFFKFYNLFKKSIPFWYLISLIFGLFVYFTKKTNIINNFNDVESIDFDTSSYKQDPSYVDPAVLTSIKKPTIFEDYPHSFDDTVLPIAPYKHVQEKLDFAATQAIYLEAIKTFVAKSSNGGATQPPIFNFNWKDFVDLNILKPLLEEKPSCFRIGALGATSRIPWSNCLDEPQNLGFVFITPSLDPETEFRLSIRGKSYLYTAAPLPNKLIFLAGELAFVTKIGKNYALDENTMIDEYVQRKLKDNPTIAQSQIIRNPIDPKDEMNDISKILKRSLISFDAPKSLKIEVDKSSFTVQLSKERSVQANAARHHDDRHFRDVLIKSKDGKWVSEEFYDWRFFNKKLNNLNKRKSLHSVVENYLQLCTNLGIKTWLSAESMVSWQQNGLIGPWEDVVKFELPASDLQRIANSFNYSLIISDPRNGTGNYLIDISPWYLERARYNDGGAAPDIADGRIIDTKTGLYIELSGVIQAPRVPKEFVELYEESEISQYVVTGRGNFWHLPSLLPLNRTIYEGKLANVPHFFPNDYKVPDNYVFQDHLRLFVDENKCSYVPEEEKIKFDQTYIGSCHDNLIWKEYNFTKFATMNFLTKYGQPLNVLDEINMNF</sequence>
<evidence type="ECO:0000256" key="2">
    <source>
        <dbReference type="ARBA" id="ARBA00022692"/>
    </source>
</evidence>
<dbReference type="InterPro" id="IPR009644">
    <property type="entry name" value="FKTN/MNN4/W02B3.4-1"/>
</dbReference>
<feature type="domain" description="LicD/FKTN/FKRP nucleotidyltransferase" evidence="6">
    <location>
        <begin position="382"/>
        <end position="598"/>
    </location>
</feature>
<dbReference type="EMBL" id="JAEUBF010001112">
    <property type="protein sequence ID" value="KAH3672862.1"/>
    <property type="molecule type" value="Genomic_DNA"/>
</dbReference>
<keyword evidence="2 5" id="KW-0812">Transmembrane</keyword>
<evidence type="ECO:0000256" key="1">
    <source>
        <dbReference type="ARBA" id="ARBA00004167"/>
    </source>
</evidence>
<comment type="subcellular location">
    <subcellularLocation>
        <location evidence="1">Membrane</location>
        <topology evidence="1">Single-pass membrane protein</topology>
    </subcellularLocation>
</comment>
<proteinExistence type="predicted"/>
<dbReference type="AlphaFoldDB" id="A0A9P8PJA6"/>
<organism evidence="7 8">
    <name type="scientific">Wickerhamomyces mucosus</name>
    <dbReference type="NCBI Taxonomy" id="1378264"/>
    <lineage>
        <taxon>Eukaryota</taxon>
        <taxon>Fungi</taxon>
        <taxon>Dikarya</taxon>
        <taxon>Ascomycota</taxon>
        <taxon>Saccharomycotina</taxon>
        <taxon>Saccharomycetes</taxon>
        <taxon>Phaffomycetales</taxon>
        <taxon>Wickerhamomycetaceae</taxon>
        <taxon>Wickerhamomyces</taxon>
    </lineage>
</organism>
<comment type="caution">
    <text evidence="7">The sequence shown here is derived from an EMBL/GenBank/DDBJ whole genome shotgun (WGS) entry which is preliminary data.</text>
</comment>
<name>A0A9P8PJA6_9ASCO</name>
<evidence type="ECO:0000313" key="7">
    <source>
        <dbReference type="EMBL" id="KAH3672862.1"/>
    </source>
</evidence>
<dbReference type="InterPro" id="IPR007074">
    <property type="entry name" value="LicD/FKTN/FKRP_NTP_transf"/>
</dbReference>